<dbReference type="OrthoDB" id="1920658at2759"/>
<proteinExistence type="predicted"/>
<sequence length="128" mass="14976">GYQERENSVRRSYCQPPVSQTREDSQMMTSKTSNNMMRRWSGQEYKSKIHSDGKCYYLSLASFKGQEDIKMCLDVGLKSMIDQLMQQVKHYSLETIVSNISAISEKFETRLVKLQNDLHMDFCKEIQT</sequence>
<feature type="non-terminal residue" evidence="2">
    <location>
        <position position="128"/>
    </location>
</feature>
<dbReference type="InterPro" id="IPR034546">
    <property type="entry name" value="PAIR1"/>
</dbReference>
<feature type="non-terminal residue" evidence="2">
    <location>
        <position position="1"/>
    </location>
</feature>
<organism evidence="2 3">
    <name type="scientific">Striga hermonthica</name>
    <name type="common">Purple witchweed</name>
    <name type="synonym">Buchnera hermonthica</name>
    <dbReference type="NCBI Taxonomy" id="68872"/>
    <lineage>
        <taxon>Eukaryota</taxon>
        <taxon>Viridiplantae</taxon>
        <taxon>Streptophyta</taxon>
        <taxon>Embryophyta</taxon>
        <taxon>Tracheophyta</taxon>
        <taxon>Spermatophyta</taxon>
        <taxon>Magnoliopsida</taxon>
        <taxon>eudicotyledons</taxon>
        <taxon>Gunneridae</taxon>
        <taxon>Pentapetalae</taxon>
        <taxon>asterids</taxon>
        <taxon>lamiids</taxon>
        <taxon>Lamiales</taxon>
        <taxon>Orobanchaceae</taxon>
        <taxon>Buchnereae</taxon>
        <taxon>Striga</taxon>
    </lineage>
</organism>
<dbReference type="GO" id="GO:0070192">
    <property type="term" value="P:chromosome organization involved in meiotic cell cycle"/>
    <property type="evidence" value="ECO:0007669"/>
    <property type="project" value="InterPro"/>
</dbReference>
<dbReference type="GO" id="GO:0009553">
    <property type="term" value="P:embryo sac development"/>
    <property type="evidence" value="ECO:0007669"/>
    <property type="project" value="TreeGrafter"/>
</dbReference>
<dbReference type="Proteomes" id="UP001153555">
    <property type="component" value="Unassembled WGS sequence"/>
</dbReference>
<evidence type="ECO:0000313" key="2">
    <source>
        <dbReference type="EMBL" id="CAA0842577.1"/>
    </source>
</evidence>
<feature type="region of interest" description="Disordered" evidence="1">
    <location>
        <begin position="1"/>
        <end position="37"/>
    </location>
</feature>
<dbReference type="GO" id="GO:0009556">
    <property type="term" value="P:microsporogenesis"/>
    <property type="evidence" value="ECO:0007669"/>
    <property type="project" value="TreeGrafter"/>
</dbReference>
<name>A0A9N7P4K3_STRHE</name>
<dbReference type="AlphaFoldDB" id="A0A9N7P4K3"/>
<dbReference type="EMBL" id="CACSLK010034598">
    <property type="protein sequence ID" value="CAA0842577.1"/>
    <property type="molecule type" value="Genomic_DNA"/>
</dbReference>
<gene>
    <name evidence="2" type="ORF">SHERM_08439</name>
</gene>
<reference evidence="2" key="1">
    <citation type="submission" date="2019-12" db="EMBL/GenBank/DDBJ databases">
        <authorList>
            <person name="Scholes J."/>
        </authorList>
    </citation>
    <scope>NUCLEOTIDE SEQUENCE</scope>
</reference>
<comment type="caution">
    <text evidence="2">The sequence shown here is derived from an EMBL/GenBank/DDBJ whole genome shotgun (WGS) entry which is preliminary data.</text>
</comment>
<dbReference type="GO" id="GO:0005634">
    <property type="term" value="C:nucleus"/>
    <property type="evidence" value="ECO:0007669"/>
    <property type="project" value="TreeGrafter"/>
</dbReference>
<protein>
    <submittedName>
        <fullName evidence="2">Uncharacterized protein</fullName>
    </submittedName>
</protein>
<keyword evidence="3" id="KW-1185">Reference proteome</keyword>
<dbReference type="PANTHER" id="PTHR37695">
    <property type="entry name" value="RECOMBINATION INITIATION DEFECTS 3-RELATED"/>
    <property type="match status" value="1"/>
</dbReference>
<feature type="compositionally biased region" description="Polar residues" evidence="1">
    <location>
        <begin position="26"/>
        <end position="36"/>
    </location>
</feature>
<evidence type="ECO:0000256" key="1">
    <source>
        <dbReference type="SAM" id="MobiDB-lite"/>
    </source>
</evidence>
<dbReference type="PANTHER" id="PTHR37695:SF1">
    <property type="entry name" value="RECOMBINATION INITIATION DEFECTS 3-RELATED"/>
    <property type="match status" value="1"/>
</dbReference>
<evidence type="ECO:0000313" key="3">
    <source>
        <dbReference type="Proteomes" id="UP001153555"/>
    </source>
</evidence>
<dbReference type="GO" id="GO:0042138">
    <property type="term" value="P:meiotic DNA double-strand break formation"/>
    <property type="evidence" value="ECO:0007669"/>
    <property type="project" value="TreeGrafter"/>
</dbReference>
<accession>A0A9N7P4K3</accession>